<organism evidence="2 3">
    <name type="scientific">Alcaligenes faecalis</name>
    <dbReference type="NCBI Taxonomy" id="511"/>
    <lineage>
        <taxon>Bacteria</taxon>
        <taxon>Pseudomonadati</taxon>
        <taxon>Pseudomonadota</taxon>
        <taxon>Betaproteobacteria</taxon>
        <taxon>Burkholderiales</taxon>
        <taxon>Alcaligenaceae</taxon>
        <taxon>Alcaligenes</taxon>
    </lineage>
</organism>
<dbReference type="AlphaFoldDB" id="A0AB33D0M3"/>
<dbReference type="GO" id="GO:0015074">
    <property type="term" value="P:DNA integration"/>
    <property type="evidence" value="ECO:0007669"/>
    <property type="project" value="InterPro"/>
</dbReference>
<dbReference type="EMBL" id="CP021641">
    <property type="protein sequence ID" value="ASR89717.1"/>
    <property type="molecule type" value="Genomic_DNA"/>
</dbReference>
<gene>
    <name evidence="2" type="ORF">AFA_09815</name>
</gene>
<name>A0AB33D0M3_ALCFA</name>
<reference evidence="2 3" key="1">
    <citation type="submission" date="2017-05" db="EMBL/GenBank/DDBJ databases">
        <authorList>
            <person name="Qiu J.G."/>
            <person name="He J."/>
        </authorList>
    </citation>
    <scope>NUCLEOTIDE SEQUENCE [LARGE SCALE GENOMIC DNA]</scope>
    <source>
        <strain evidence="2 3">JQ135</strain>
    </source>
</reference>
<evidence type="ECO:0000313" key="2">
    <source>
        <dbReference type="EMBL" id="ASR89717.1"/>
    </source>
</evidence>
<accession>A0AB33D0M3</accession>
<feature type="domain" description="Integrase catalytic" evidence="1">
    <location>
        <begin position="1"/>
        <end position="49"/>
    </location>
</feature>
<proteinExistence type="predicted"/>
<dbReference type="InterPro" id="IPR001584">
    <property type="entry name" value="Integrase_cat-core"/>
</dbReference>
<evidence type="ECO:0000313" key="3">
    <source>
        <dbReference type="Proteomes" id="UP000214561"/>
    </source>
</evidence>
<protein>
    <recommendedName>
        <fullName evidence="1">Integrase catalytic domain-containing protein</fullName>
    </recommendedName>
</protein>
<dbReference type="Proteomes" id="UP000214561">
    <property type="component" value="Chromosome"/>
</dbReference>
<evidence type="ECO:0000259" key="1">
    <source>
        <dbReference type="Pfam" id="PF13683"/>
    </source>
</evidence>
<dbReference type="KEGG" id="afq:AFA_09815"/>
<sequence>MESFNGKLRAQLLNREWFRSRAEAKILIESWRQFYGERRSHSAHRYQPPTTLRRALLVSETTHCLIGYKISTQVI</sequence>
<dbReference type="Pfam" id="PF13683">
    <property type="entry name" value="rve_3"/>
    <property type="match status" value="1"/>
</dbReference>